<gene>
    <name evidence="3" type="ORF">SAMN02982922_4628</name>
</gene>
<accession>A0A1X7PMY0</accession>
<dbReference type="Proteomes" id="UP000193083">
    <property type="component" value="Unassembled WGS sequence"/>
</dbReference>
<dbReference type="CDD" id="cd05233">
    <property type="entry name" value="SDR_c"/>
    <property type="match status" value="1"/>
</dbReference>
<organism evidence="3 4">
    <name type="scientific">Mesorhizobium australicum</name>
    <dbReference type="NCBI Taxonomy" id="536018"/>
    <lineage>
        <taxon>Bacteria</taxon>
        <taxon>Pseudomonadati</taxon>
        <taxon>Pseudomonadota</taxon>
        <taxon>Alphaproteobacteria</taxon>
        <taxon>Hyphomicrobiales</taxon>
        <taxon>Phyllobacteriaceae</taxon>
        <taxon>Mesorhizobium</taxon>
    </lineage>
</organism>
<dbReference type="InterPro" id="IPR036291">
    <property type="entry name" value="NAD(P)-bd_dom_sf"/>
</dbReference>
<proteinExistence type="inferred from homology"/>
<dbReference type="Gene3D" id="3.40.50.720">
    <property type="entry name" value="NAD(P)-binding Rossmann-like Domain"/>
    <property type="match status" value="1"/>
</dbReference>
<dbReference type="Pfam" id="PF00106">
    <property type="entry name" value="adh_short"/>
    <property type="match status" value="1"/>
</dbReference>
<sequence length="235" mass="25009">MSISGRKFAITGASRGLGAALAIVMADRGARLVLLARDSRMLKGIADTIHARTGHSVDVQQCDLSNTESCAEAGRVLARDHADLDGLIHNGAMWLPGSLADIVDAEIQACISSAAIGSLILTRHVLPVLRARPFADIHTVVSTSGLANAPLSGTSIAFRAAKAAQDAMVHGLSEELKQTRIRVTAVYPGDFEDLSPLSEAWDAVRENLTNREVVDSILFTLDLPRNARVRALVVE</sequence>
<dbReference type="RefSeq" id="WP_085466303.1">
    <property type="nucleotide sequence ID" value="NZ_FXBL01000004.1"/>
</dbReference>
<dbReference type="SUPFAM" id="SSF51735">
    <property type="entry name" value="NAD(P)-binding Rossmann-fold domains"/>
    <property type="match status" value="1"/>
</dbReference>
<reference evidence="3 4" key="1">
    <citation type="submission" date="2017-04" db="EMBL/GenBank/DDBJ databases">
        <authorList>
            <person name="Afonso C.L."/>
            <person name="Miller P.J."/>
            <person name="Scott M.A."/>
            <person name="Spackman E."/>
            <person name="Goraichik I."/>
            <person name="Dimitrov K.M."/>
            <person name="Suarez D.L."/>
            <person name="Swayne D.E."/>
        </authorList>
    </citation>
    <scope>NUCLEOTIDE SEQUENCE [LARGE SCALE GENOMIC DNA]</scope>
    <source>
        <strain evidence="3 4">B5P</strain>
    </source>
</reference>
<keyword evidence="2" id="KW-0560">Oxidoreductase</keyword>
<evidence type="ECO:0000256" key="1">
    <source>
        <dbReference type="ARBA" id="ARBA00006484"/>
    </source>
</evidence>
<evidence type="ECO:0000313" key="4">
    <source>
        <dbReference type="Proteomes" id="UP000193083"/>
    </source>
</evidence>
<dbReference type="GO" id="GO:0016491">
    <property type="term" value="F:oxidoreductase activity"/>
    <property type="evidence" value="ECO:0007669"/>
    <property type="project" value="UniProtKB-KW"/>
</dbReference>
<evidence type="ECO:0000256" key="2">
    <source>
        <dbReference type="ARBA" id="ARBA00023002"/>
    </source>
</evidence>
<dbReference type="OrthoDB" id="9810734at2"/>
<protein>
    <submittedName>
        <fullName evidence="3">Short-chain dehydrogenase</fullName>
    </submittedName>
</protein>
<dbReference type="InterPro" id="IPR002347">
    <property type="entry name" value="SDR_fam"/>
</dbReference>
<dbReference type="PANTHER" id="PTHR44196">
    <property type="entry name" value="DEHYDROGENASE/REDUCTASE SDR FAMILY MEMBER 7B"/>
    <property type="match status" value="1"/>
</dbReference>
<keyword evidence="4" id="KW-1185">Reference proteome</keyword>
<dbReference type="GO" id="GO:0016020">
    <property type="term" value="C:membrane"/>
    <property type="evidence" value="ECO:0007669"/>
    <property type="project" value="TreeGrafter"/>
</dbReference>
<dbReference type="PRINTS" id="PR00081">
    <property type="entry name" value="GDHRDH"/>
</dbReference>
<dbReference type="PANTHER" id="PTHR44196:SF1">
    <property type="entry name" value="DEHYDROGENASE_REDUCTASE SDR FAMILY MEMBER 7B"/>
    <property type="match status" value="1"/>
</dbReference>
<dbReference type="EMBL" id="FXBL01000004">
    <property type="protein sequence ID" value="SMH52249.1"/>
    <property type="molecule type" value="Genomic_DNA"/>
</dbReference>
<evidence type="ECO:0000313" key="3">
    <source>
        <dbReference type="EMBL" id="SMH52249.1"/>
    </source>
</evidence>
<comment type="similarity">
    <text evidence="1">Belongs to the short-chain dehydrogenases/reductases (SDR) family.</text>
</comment>
<name>A0A1X7PMY0_9HYPH</name>
<dbReference type="AlphaFoldDB" id="A0A1X7PMY0"/>